<reference evidence="9" key="1">
    <citation type="journal article" date="2023" name="GigaByte">
        <title>Genome assembly of the bearded iris, Iris pallida Lam.</title>
        <authorList>
            <person name="Bruccoleri R.E."/>
            <person name="Oakeley E.J."/>
            <person name="Faust A.M.E."/>
            <person name="Altorfer M."/>
            <person name="Dessus-Babus S."/>
            <person name="Burckhardt D."/>
            <person name="Oertli M."/>
            <person name="Naumann U."/>
            <person name="Petersen F."/>
            <person name="Wong J."/>
        </authorList>
    </citation>
    <scope>NUCLEOTIDE SEQUENCE</scope>
    <source>
        <strain evidence="9">GSM-AAB239-AS_SAM_17_03QT</strain>
    </source>
</reference>
<evidence type="ECO:0000313" key="10">
    <source>
        <dbReference type="Proteomes" id="UP001140949"/>
    </source>
</evidence>
<evidence type="ECO:0000256" key="2">
    <source>
        <dbReference type="ARBA" id="ARBA00022490"/>
    </source>
</evidence>
<protein>
    <submittedName>
        <fullName evidence="9">Uncharacterized protein</fullName>
    </submittedName>
</protein>
<dbReference type="Pfam" id="PF00612">
    <property type="entry name" value="IQ"/>
    <property type="match status" value="1"/>
</dbReference>
<dbReference type="PROSITE" id="PS50096">
    <property type="entry name" value="IQ"/>
    <property type="match status" value="2"/>
</dbReference>
<organism evidence="9 10">
    <name type="scientific">Iris pallida</name>
    <name type="common">Sweet iris</name>
    <dbReference type="NCBI Taxonomy" id="29817"/>
    <lineage>
        <taxon>Eukaryota</taxon>
        <taxon>Viridiplantae</taxon>
        <taxon>Streptophyta</taxon>
        <taxon>Embryophyta</taxon>
        <taxon>Tracheophyta</taxon>
        <taxon>Spermatophyta</taxon>
        <taxon>Magnoliopsida</taxon>
        <taxon>Liliopsida</taxon>
        <taxon>Asparagales</taxon>
        <taxon>Iridaceae</taxon>
        <taxon>Iridoideae</taxon>
        <taxon>Irideae</taxon>
        <taxon>Iris</taxon>
    </lineage>
</organism>
<dbReference type="GO" id="GO:0070569">
    <property type="term" value="F:uridylyltransferase activity"/>
    <property type="evidence" value="ECO:0007669"/>
    <property type="project" value="InterPro"/>
</dbReference>
<dbReference type="InterPro" id="IPR029044">
    <property type="entry name" value="Nucleotide-diphossugar_trans"/>
</dbReference>
<accession>A0AAX6HFF0</accession>
<evidence type="ECO:0000256" key="4">
    <source>
        <dbReference type="ARBA" id="ARBA00022695"/>
    </source>
</evidence>
<name>A0AAX6HFF0_IRIPA</name>
<evidence type="ECO:0000313" key="9">
    <source>
        <dbReference type="EMBL" id="KAJ6839311.1"/>
    </source>
</evidence>
<keyword evidence="5" id="KW-0677">Repeat</keyword>
<evidence type="ECO:0000256" key="7">
    <source>
        <dbReference type="ARBA" id="ARBA00024341"/>
    </source>
</evidence>
<dbReference type="AlphaFoldDB" id="A0AAX6HFF0"/>
<comment type="caution">
    <text evidence="9">The sequence shown here is derived from an EMBL/GenBank/DDBJ whole genome shotgun (WGS) entry which is preliminary data.</text>
</comment>
<dbReference type="PANTHER" id="PTHR32295">
    <property type="entry name" value="IQ-DOMAIN 5-RELATED"/>
    <property type="match status" value="1"/>
</dbReference>
<keyword evidence="6" id="KW-0112">Calmodulin-binding</keyword>
<dbReference type="FunFam" id="1.20.5.190:FF:000062">
    <property type="entry name" value="IQ-domain 11"/>
    <property type="match status" value="1"/>
</dbReference>
<dbReference type="Gene3D" id="3.90.550.10">
    <property type="entry name" value="Spore Coat Polysaccharide Biosynthesis Protein SpsA, Chain A"/>
    <property type="match status" value="1"/>
</dbReference>
<dbReference type="PANTHER" id="PTHR32295:SF6">
    <property type="entry name" value="PROTEIN IQ-DOMAIN 18"/>
    <property type="match status" value="1"/>
</dbReference>
<comment type="subcellular location">
    <subcellularLocation>
        <location evidence="1">Cytoplasm</location>
    </subcellularLocation>
</comment>
<reference evidence="9" key="2">
    <citation type="submission" date="2023-04" db="EMBL/GenBank/DDBJ databases">
        <authorList>
            <person name="Bruccoleri R.E."/>
            <person name="Oakeley E.J."/>
            <person name="Faust A.-M."/>
            <person name="Dessus-Babus S."/>
            <person name="Altorfer M."/>
            <person name="Burckhardt D."/>
            <person name="Oertli M."/>
            <person name="Naumann U."/>
            <person name="Petersen F."/>
            <person name="Wong J."/>
        </authorList>
    </citation>
    <scope>NUCLEOTIDE SEQUENCE</scope>
    <source>
        <strain evidence="9">GSM-AAB239-AS_SAM_17_03QT</strain>
        <tissue evidence="9">Leaf</tissue>
    </source>
</reference>
<evidence type="ECO:0000256" key="1">
    <source>
        <dbReference type="ARBA" id="ARBA00004496"/>
    </source>
</evidence>
<dbReference type="SMART" id="SM00015">
    <property type="entry name" value="IQ"/>
    <property type="match status" value="1"/>
</dbReference>
<evidence type="ECO:0000256" key="3">
    <source>
        <dbReference type="ARBA" id="ARBA00022679"/>
    </source>
</evidence>
<keyword evidence="4" id="KW-0548">Nucleotidyltransferase</keyword>
<comment type="subunit">
    <text evidence="8">Binds to multiple calmodulin (CaM) in the presence of Ca(2+) and CaM-like proteins.</text>
</comment>
<evidence type="ECO:0000256" key="8">
    <source>
        <dbReference type="ARBA" id="ARBA00024378"/>
    </source>
</evidence>
<comment type="similarity">
    <text evidence="7">Belongs to the IQD family.</text>
</comment>
<evidence type="ECO:0000256" key="5">
    <source>
        <dbReference type="ARBA" id="ARBA00022737"/>
    </source>
</evidence>
<dbReference type="InterPro" id="IPR000048">
    <property type="entry name" value="IQ_motif_EF-hand-BS"/>
</dbReference>
<dbReference type="GO" id="GO:0005516">
    <property type="term" value="F:calmodulin binding"/>
    <property type="evidence" value="ECO:0007669"/>
    <property type="project" value="UniProtKB-KW"/>
</dbReference>
<dbReference type="Gene3D" id="1.20.5.190">
    <property type="match status" value="1"/>
</dbReference>
<dbReference type="Pfam" id="PF01704">
    <property type="entry name" value="UDPGP"/>
    <property type="match status" value="1"/>
</dbReference>
<keyword evidence="10" id="KW-1185">Reference proteome</keyword>
<dbReference type="CDD" id="cd23767">
    <property type="entry name" value="IQCD"/>
    <property type="match status" value="1"/>
</dbReference>
<evidence type="ECO:0000256" key="6">
    <source>
        <dbReference type="ARBA" id="ARBA00022860"/>
    </source>
</evidence>
<dbReference type="Proteomes" id="UP001140949">
    <property type="component" value="Unassembled WGS sequence"/>
</dbReference>
<proteinExistence type="inferred from homology"/>
<keyword evidence="3" id="KW-0808">Transferase</keyword>
<keyword evidence="2" id="KW-0963">Cytoplasm</keyword>
<gene>
    <name evidence="9" type="ORF">M6B38_317190</name>
</gene>
<dbReference type="EMBL" id="JANAVB010010073">
    <property type="protein sequence ID" value="KAJ6839311.1"/>
    <property type="molecule type" value="Genomic_DNA"/>
</dbReference>
<dbReference type="GO" id="GO:0005737">
    <property type="term" value="C:cytoplasm"/>
    <property type="evidence" value="ECO:0007669"/>
    <property type="project" value="UniProtKB-SubCell"/>
</dbReference>
<sequence length="233" mass="25968">MNLNQSKRSRSLIPTTSVKRLVEADAVKMEIIPNPKEAEGVKVLQLETAAGAAICKREKRRWLFRKTTSNQEQVKPTATTEQRHAIALAVVTAATAEAAVATAQAAAEVVRLTRPNPGFVREHRAAIAIQTSFRGYLARRALRALKGLVKLQALVRGDNVRRQANVTLRCMQALVRVQARVGDQRMRLSHDGAGCSSTKSSLSCDTTSLWDSRYLQEMAERRSMVRIYFSKYF</sequence>
<dbReference type="InterPro" id="IPR002618">
    <property type="entry name" value="UDPGP_fam"/>
</dbReference>